<organism evidence="1 2">
    <name type="scientific">Streptomyces colonosanans</name>
    <dbReference type="NCBI Taxonomy" id="1428652"/>
    <lineage>
        <taxon>Bacteria</taxon>
        <taxon>Bacillati</taxon>
        <taxon>Actinomycetota</taxon>
        <taxon>Actinomycetes</taxon>
        <taxon>Kitasatosporales</taxon>
        <taxon>Streptomycetaceae</taxon>
        <taxon>Streptomyces</taxon>
    </lineage>
</organism>
<proteinExistence type="predicted"/>
<protein>
    <submittedName>
        <fullName evidence="1">Uncharacterized protein</fullName>
    </submittedName>
</protein>
<evidence type="ECO:0000313" key="1">
    <source>
        <dbReference type="EMBL" id="OIJ90893.1"/>
    </source>
</evidence>
<gene>
    <name evidence="1" type="ORF">BIV24_17085</name>
</gene>
<keyword evidence="2" id="KW-1185">Reference proteome</keyword>
<comment type="caution">
    <text evidence="1">The sequence shown here is derived from an EMBL/GenBank/DDBJ whole genome shotgun (WGS) entry which is preliminary data.</text>
</comment>
<dbReference type="AlphaFoldDB" id="A0A1S2PAU9"/>
<name>A0A1S2PAU9_9ACTN</name>
<evidence type="ECO:0000313" key="2">
    <source>
        <dbReference type="Proteomes" id="UP000179935"/>
    </source>
</evidence>
<dbReference type="Proteomes" id="UP000179935">
    <property type="component" value="Unassembled WGS sequence"/>
</dbReference>
<accession>A0A1S2PAU9</accession>
<sequence length="70" mass="8020">MSNEAADLRALLEAVFEALDVDGDCRIVDRALWARITVRGALDEEPEYVGWNARYLRRKIAEEAERQGKK</sequence>
<dbReference type="RefSeq" id="WP_071367186.1">
    <property type="nucleotide sequence ID" value="NZ_MLYP01000043.1"/>
</dbReference>
<reference evidence="1 2" key="1">
    <citation type="submission" date="2016-10" db="EMBL/GenBank/DDBJ databases">
        <title>Genome sequence of Streptomyces sp. MUSC 93.</title>
        <authorList>
            <person name="Lee L.-H."/>
            <person name="Ser H.-L."/>
            <person name="Law J.W.-F."/>
        </authorList>
    </citation>
    <scope>NUCLEOTIDE SEQUENCE [LARGE SCALE GENOMIC DNA]</scope>
    <source>
        <strain evidence="1 2">MUSC 93</strain>
    </source>
</reference>
<dbReference type="EMBL" id="MLYP01000043">
    <property type="protein sequence ID" value="OIJ90893.1"/>
    <property type="molecule type" value="Genomic_DNA"/>
</dbReference>